<dbReference type="VEuPathDB" id="AmoebaDB:FDP41_010382"/>
<dbReference type="InterPro" id="IPR000073">
    <property type="entry name" value="AB_hydrolase_1"/>
</dbReference>
<dbReference type="PANTHER" id="PTHR42886:SF53">
    <property type="entry name" value="ALPHA_BETA-HYDROLASES SUPERFAMILY PROTEIN"/>
    <property type="match status" value="1"/>
</dbReference>
<reference evidence="2 3" key="1">
    <citation type="journal article" date="2019" name="Sci. Rep.">
        <title>Nanopore sequencing improves the draft genome of the human pathogenic amoeba Naegleria fowleri.</title>
        <authorList>
            <person name="Liechti N."/>
            <person name="Schurch N."/>
            <person name="Bruggmann R."/>
            <person name="Wittwer M."/>
        </authorList>
    </citation>
    <scope>NUCLEOTIDE SEQUENCE [LARGE SCALE GENOMIC DNA]</scope>
    <source>
        <strain evidence="2 3">ATCC 30894</strain>
    </source>
</reference>
<accession>A0A6A5C1K9</accession>
<dbReference type="InterPro" id="IPR022742">
    <property type="entry name" value="Hydrolase_4"/>
</dbReference>
<dbReference type="Pfam" id="PF12146">
    <property type="entry name" value="Hydrolase_4"/>
    <property type="match status" value="1"/>
</dbReference>
<dbReference type="OrthoDB" id="9988524at2759"/>
<dbReference type="VEuPathDB" id="AmoebaDB:NfTy_011730"/>
<sequence>MSPTVAASTTTINTTITTGENMNVEKEESVHIITNNHQEQLIGILCTVMTRSSNIHENSPQQNHGSQNNKKPIAVLCHGLACHKNYFIFPRMESNEYDTFRFDFSGNGESDGEFSYANYHKEVEDLHCVINYLKEKLNYSKISIIGHSKGGNVVLQYASKYPQELQHGVVVNISGRFDMSKTPMNRFSESERHQLENEGIFLWKVFTLEPSLCVRKKQEITTPTNNEEGLTRRYYVTKEALQERESLNTKIEFNLLYPLKLYSIHGDNDDVIPFQDSQEFHEFLLEQMRKRNLIDRFSHQVICVKGANHFFAGHYETLIGILKDLLAKE</sequence>
<proteinExistence type="predicted"/>
<dbReference type="GeneID" id="68117597"/>
<dbReference type="PRINTS" id="PR00111">
    <property type="entry name" value="ABHYDROLASE"/>
</dbReference>
<comment type="caution">
    <text evidence="2">The sequence shown here is derived from an EMBL/GenBank/DDBJ whole genome shotgun (WGS) entry which is preliminary data.</text>
</comment>
<feature type="domain" description="Serine aminopeptidase S33" evidence="1">
    <location>
        <begin position="70"/>
        <end position="302"/>
    </location>
</feature>
<dbReference type="PANTHER" id="PTHR42886">
    <property type="entry name" value="RE40534P-RELATED"/>
    <property type="match status" value="1"/>
</dbReference>
<keyword evidence="3" id="KW-1185">Reference proteome</keyword>
<dbReference type="AlphaFoldDB" id="A0A6A5C1K9"/>
<dbReference type="Proteomes" id="UP000444721">
    <property type="component" value="Unassembled WGS sequence"/>
</dbReference>
<dbReference type="OMA" id="PRDNIPR"/>
<gene>
    <name evidence="2" type="ORF">FDP41_010382</name>
</gene>
<dbReference type="InterPro" id="IPR029058">
    <property type="entry name" value="AB_hydrolase_fold"/>
</dbReference>
<dbReference type="EMBL" id="VFQX01000006">
    <property type="protein sequence ID" value="KAF0983317.1"/>
    <property type="molecule type" value="Genomic_DNA"/>
</dbReference>
<organism evidence="2 3">
    <name type="scientific">Naegleria fowleri</name>
    <name type="common">Brain eating amoeba</name>
    <dbReference type="NCBI Taxonomy" id="5763"/>
    <lineage>
        <taxon>Eukaryota</taxon>
        <taxon>Discoba</taxon>
        <taxon>Heterolobosea</taxon>
        <taxon>Tetramitia</taxon>
        <taxon>Eutetramitia</taxon>
        <taxon>Vahlkampfiidae</taxon>
        <taxon>Naegleria</taxon>
    </lineage>
</organism>
<dbReference type="VEuPathDB" id="AmoebaDB:NF0067420"/>
<name>A0A6A5C1K9_NAEFO</name>
<protein>
    <recommendedName>
        <fullName evidence="1">Serine aminopeptidase S33 domain-containing protein</fullName>
    </recommendedName>
</protein>
<evidence type="ECO:0000259" key="1">
    <source>
        <dbReference type="Pfam" id="PF12146"/>
    </source>
</evidence>
<evidence type="ECO:0000313" key="3">
    <source>
        <dbReference type="Proteomes" id="UP000444721"/>
    </source>
</evidence>
<dbReference type="Gene3D" id="3.40.50.1820">
    <property type="entry name" value="alpha/beta hydrolase"/>
    <property type="match status" value="1"/>
</dbReference>
<evidence type="ECO:0000313" key="2">
    <source>
        <dbReference type="EMBL" id="KAF0983317.1"/>
    </source>
</evidence>
<dbReference type="RefSeq" id="XP_044568030.1">
    <property type="nucleotide sequence ID" value="XM_044700674.1"/>
</dbReference>
<dbReference type="SUPFAM" id="SSF53474">
    <property type="entry name" value="alpha/beta-Hydrolases"/>
    <property type="match status" value="1"/>
</dbReference>